<dbReference type="AlphaFoldDB" id="A0A058ZWA1"/>
<feature type="compositionally biased region" description="Low complexity" evidence="1">
    <location>
        <begin position="60"/>
        <end position="75"/>
    </location>
</feature>
<feature type="region of interest" description="Disordered" evidence="1">
    <location>
        <begin position="43"/>
        <end position="84"/>
    </location>
</feature>
<evidence type="ECO:0000313" key="2">
    <source>
        <dbReference type="EMBL" id="KCW46042.1"/>
    </source>
</evidence>
<accession>A0A058ZWA1</accession>
<feature type="compositionally biased region" description="Polar residues" evidence="1">
    <location>
        <begin position="43"/>
        <end position="55"/>
    </location>
</feature>
<name>A0A058ZWA1_EUCGR</name>
<proteinExistence type="predicted"/>
<gene>
    <name evidence="2" type="ORF">EUGRSUZ_L00017</name>
</gene>
<evidence type="ECO:0000256" key="1">
    <source>
        <dbReference type="SAM" id="MobiDB-lite"/>
    </source>
</evidence>
<protein>
    <submittedName>
        <fullName evidence="2">Uncharacterized protein</fullName>
    </submittedName>
</protein>
<dbReference type="Gramene" id="KCW46042">
    <property type="protein sequence ID" value="KCW46042"/>
    <property type="gene ID" value="EUGRSUZ_L00017"/>
</dbReference>
<organism evidence="2">
    <name type="scientific">Eucalyptus grandis</name>
    <name type="common">Flooded gum</name>
    <dbReference type="NCBI Taxonomy" id="71139"/>
    <lineage>
        <taxon>Eukaryota</taxon>
        <taxon>Viridiplantae</taxon>
        <taxon>Streptophyta</taxon>
        <taxon>Embryophyta</taxon>
        <taxon>Tracheophyta</taxon>
        <taxon>Spermatophyta</taxon>
        <taxon>Magnoliopsida</taxon>
        <taxon>eudicotyledons</taxon>
        <taxon>Gunneridae</taxon>
        <taxon>Pentapetalae</taxon>
        <taxon>rosids</taxon>
        <taxon>malvids</taxon>
        <taxon>Myrtales</taxon>
        <taxon>Myrtaceae</taxon>
        <taxon>Myrtoideae</taxon>
        <taxon>Eucalypteae</taxon>
        <taxon>Eucalyptus</taxon>
    </lineage>
</organism>
<sequence>MGAPKRPLAKGQLEGAFLGKTDSANISTNTWPTFHSQPKNLTIVHQGSNLPSSSHHYPVQRSQPTPQTQQQNTSTGNLHQYRIE</sequence>
<reference evidence="2" key="1">
    <citation type="submission" date="2013-07" db="EMBL/GenBank/DDBJ databases">
        <title>The genome of Eucalyptus grandis.</title>
        <authorList>
            <person name="Schmutz J."/>
            <person name="Hayes R."/>
            <person name="Myburg A."/>
            <person name="Tuskan G."/>
            <person name="Grattapaglia D."/>
            <person name="Rokhsar D.S."/>
        </authorList>
    </citation>
    <scope>NUCLEOTIDE SEQUENCE</scope>
    <source>
        <tissue evidence="2">Leaf extractions</tissue>
    </source>
</reference>
<dbReference type="EMBL" id="KK198764">
    <property type="protein sequence ID" value="KCW46042.1"/>
    <property type="molecule type" value="Genomic_DNA"/>
</dbReference>
<dbReference type="InParanoid" id="A0A058ZWA1"/>